<sequence length="61" mass="7092">MVMKRKKYFSFFGILSATTNRKLLSIGCRISSILSKMPEIIKQLLEKQLKPIKLYSTNNIK</sequence>
<organism evidence="1 2">
    <name type="scientific">Aliarcobacter butzleri L355</name>
    <dbReference type="NCBI Taxonomy" id="1447263"/>
    <lineage>
        <taxon>Bacteria</taxon>
        <taxon>Pseudomonadati</taxon>
        <taxon>Campylobacterota</taxon>
        <taxon>Epsilonproteobacteria</taxon>
        <taxon>Campylobacterales</taxon>
        <taxon>Arcobacteraceae</taxon>
        <taxon>Aliarcobacter</taxon>
    </lineage>
</organism>
<comment type="caution">
    <text evidence="1">The sequence shown here is derived from an EMBL/GenBank/DDBJ whole genome shotgun (WGS) entry which is preliminary data.</text>
</comment>
<evidence type="ECO:0000313" key="1">
    <source>
        <dbReference type="EMBL" id="KLE10928.1"/>
    </source>
</evidence>
<name>A0A0G9L3H0_9BACT</name>
<reference evidence="1 2" key="1">
    <citation type="submission" date="2014-01" db="EMBL/GenBank/DDBJ databases">
        <title>Development of a Comparative Genomic Fingerprinting Assay for High Resolution Genotyping of Arcobacter butzleri.</title>
        <authorList>
            <person name="Webb A.L."/>
            <person name="Inglis G.D."/>
            <person name="Kruczkiewicz P."/>
            <person name="Selinger L.B."/>
            <person name="Taboada E.N."/>
        </authorList>
    </citation>
    <scope>NUCLEOTIDE SEQUENCE [LARGE SCALE GENOMIC DNA]</scope>
    <source>
        <strain evidence="1 2">L355</strain>
    </source>
</reference>
<dbReference type="Proteomes" id="UP000035154">
    <property type="component" value="Unassembled WGS sequence"/>
</dbReference>
<accession>A0A0G9L3H0</accession>
<dbReference type="PATRIC" id="fig|1447263.3.peg.623"/>
<evidence type="ECO:0000313" key="2">
    <source>
        <dbReference type="Proteomes" id="UP000035154"/>
    </source>
</evidence>
<proteinExistence type="predicted"/>
<dbReference type="EMBL" id="JAIW01000019">
    <property type="protein sequence ID" value="KLE10928.1"/>
    <property type="molecule type" value="Genomic_DNA"/>
</dbReference>
<protein>
    <submittedName>
        <fullName evidence="1">Uncharacterized protein</fullName>
    </submittedName>
</protein>
<dbReference type="AlphaFoldDB" id="A0A0G9L3H0"/>
<gene>
    <name evidence="1" type="ORF">AF80_03210</name>
</gene>